<keyword evidence="1" id="KW-1133">Transmembrane helix</keyword>
<keyword evidence="1" id="KW-0472">Membrane</keyword>
<organism evidence="2 3">
    <name type="scientific">Exiguobacterium indicum</name>
    <dbReference type="NCBI Taxonomy" id="296995"/>
    <lineage>
        <taxon>Bacteria</taxon>
        <taxon>Bacillati</taxon>
        <taxon>Bacillota</taxon>
        <taxon>Bacilli</taxon>
        <taxon>Bacillales</taxon>
        <taxon>Bacillales Family XII. Incertae Sedis</taxon>
        <taxon>Exiguobacterium</taxon>
    </lineage>
</organism>
<evidence type="ECO:0000313" key="2">
    <source>
        <dbReference type="EMBL" id="KSU49802.1"/>
    </source>
</evidence>
<proteinExistence type="predicted"/>
<dbReference type="OrthoDB" id="2353767at2"/>
<feature type="transmembrane region" description="Helical" evidence="1">
    <location>
        <begin position="21"/>
        <end position="40"/>
    </location>
</feature>
<comment type="caution">
    <text evidence="2">The sequence shown here is derived from an EMBL/GenBank/DDBJ whole genome shotgun (WGS) entry which is preliminary data.</text>
</comment>
<dbReference type="AlphaFoldDB" id="A0A0V8GI17"/>
<dbReference type="Proteomes" id="UP000053797">
    <property type="component" value="Unassembled WGS sequence"/>
</dbReference>
<feature type="transmembrane region" description="Helical" evidence="1">
    <location>
        <begin position="110"/>
        <end position="128"/>
    </location>
</feature>
<name>A0A0V8GI17_9BACL</name>
<feature type="transmembrane region" description="Helical" evidence="1">
    <location>
        <begin position="84"/>
        <end position="104"/>
    </location>
</feature>
<protein>
    <submittedName>
        <fullName evidence="2">Uncharacterized protein</fullName>
    </submittedName>
</protein>
<evidence type="ECO:0000313" key="3">
    <source>
        <dbReference type="Proteomes" id="UP000053797"/>
    </source>
</evidence>
<dbReference type="RefSeq" id="WP_058264495.1">
    <property type="nucleotide sequence ID" value="NZ_FMYN01000001.1"/>
</dbReference>
<accession>A0A0V8GI17</accession>
<keyword evidence="1" id="KW-0812">Transmembrane</keyword>
<evidence type="ECO:0000256" key="1">
    <source>
        <dbReference type="SAM" id="Phobius"/>
    </source>
</evidence>
<gene>
    <name evidence="2" type="ORF">AS033_00100</name>
</gene>
<sequence>MQTAREERLQKLALAYRDVEWLGTRWYWNMFLFITVGILIEWTDLPMLILAIPAVFLASDFRYQLKKQKILDGYISKAQVRRQFLLRVGSHVLLYAVLTIVIIQTIEEPFWKMLVAIFAILTPLYFISEWIIRRDGARDPDYISDGEVARFVKQKGTSKWNTYSSDKHV</sequence>
<reference evidence="2 3" key="1">
    <citation type="journal article" date="2015" name="Int. J. Syst. Evol. Microbiol.">
        <title>Exiguobacterium enclense sp. nov., isolated from sediment.</title>
        <authorList>
            <person name="Dastager S.G."/>
            <person name="Mawlankar R."/>
            <person name="Sonalkar V.V."/>
            <person name="Thorat M.N."/>
            <person name="Mual P."/>
            <person name="Verma A."/>
            <person name="Krishnamurthi S."/>
            <person name="Tang S.K."/>
            <person name="Li W.J."/>
        </authorList>
    </citation>
    <scope>NUCLEOTIDE SEQUENCE [LARGE SCALE GENOMIC DNA]</scope>
    <source>
        <strain evidence="2 3">NIO-1109</strain>
    </source>
</reference>
<dbReference type="GeneID" id="90838532"/>
<feature type="transmembrane region" description="Helical" evidence="1">
    <location>
        <begin position="46"/>
        <end position="63"/>
    </location>
</feature>
<dbReference type="EMBL" id="LNQL01000001">
    <property type="protein sequence ID" value="KSU49802.1"/>
    <property type="molecule type" value="Genomic_DNA"/>
</dbReference>